<evidence type="ECO:0000313" key="3">
    <source>
        <dbReference type="Proteomes" id="UP000245469"/>
    </source>
</evidence>
<comment type="caution">
    <text evidence="2">The sequence shown here is derived from an EMBL/GenBank/DDBJ whole genome shotgun (WGS) entry which is preliminary data.</text>
</comment>
<keyword evidence="3" id="KW-1185">Reference proteome</keyword>
<reference evidence="2 3" key="1">
    <citation type="submission" date="2018-03" db="EMBL/GenBank/DDBJ databases">
        <title>Genomic Encyclopedia of Archaeal and Bacterial Type Strains, Phase II (KMG-II): from individual species to whole genera.</title>
        <authorList>
            <person name="Goeker M."/>
        </authorList>
    </citation>
    <scope>NUCLEOTIDE SEQUENCE [LARGE SCALE GENOMIC DNA]</scope>
    <source>
        <strain evidence="2 3">DSM 44889</strain>
    </source>
</reference>
<organism evidence="2 3">
    <name type="scientific">Quadrisphaera granulorum</name>
    <dbReference type="NCBI Taxonomy" id="317664"/>
    <lineage>
        <taxon>Bacteria</taxon>
        <taxon>Bacillati</taxon>
        <taxon>Actinomycetota</taxon>
        <taxon>Actinomycetes</taxon>
        <taxon>Kineosporiales</taxon>
        <taxon>Kineosporiaceae</taxon>
        <taxon>Quadrisphaera</taxon>
    </lineage>
</organism>
<proteinExistence type="predicted"/>
<evidence type="ECO:0000256" key="1">
    <source>
        <dbReference type="SAM" id="Phobius"/>
    </source>
</evidence>
<dbReference type="EMBL" id="QGDQ01000046">
    <property type="protein sequence ID" value="PWJ46482.1"/>
    <property type="molecule type" value="Genomic_DNA"/>
</dbReference>
<accession>A0A315ZMC9</accession>
<keyword evidence="1" id="KW-1133">Transmembrane helix</keyword>
<protein>
    <submittedName>
        <fullName evidence="2">Putative membrane protein</fullName>
    </submittedName>
</protein>
<evidence type="ECO:0000313" key="2">
    <source>
        <dbReference type="EMBL" id="PWJ46482.1"/>
    </source>
</evidence>
<keyword evidence="1" id="KW-0812">Transmembrane</keyword>
<keyword evidence="1" id="KW-0472">Membrane</keyword>
<feature type="transmembrane region" description="Helical" evidence="1">
    <location>
        <begin position="47"/>
        <end position="66"/>
    </location>
</feature>
<dbReference type="AlphaFoldDB" id="A0A315ZMC9"/>
<dbReference type="Proteomes" id="UP000245469">
    <property type="component" value="Unassembled WGS sequence"/>
</dbReference>
<name>A0A315ZMC9_9ACTN</name>
<gene>
    <name evidence="2" type="ORF">BXY45_1468</name>
</gene>
<sequence length="104" mass="11519">MDGMDALLTHPITTSFATSGYAPWQDGPWHGGPWQGGPWHGGGPGPWLLVPLLFWVLVVGAVVFTVRRRRSRSAEHVLRDAFARGEVDEEGYRARLAVLRGTRK</sequence>